<dbReference type="InterPro" id="IPR038770">
    <property type="entry name" value="Na+/solute_symporter_sf"/>
</dbReference>
<dbReference type="PANTHER" id="PTHR10361">
    <property type="entry name" value="SODIUM-BILE ACID COTRANSPORTER"/>
    <property type="match status" value="1"/>
</dbReference>
<feature type="transmembrane region" description="Helical" evidence="5">
    <location>
        <begin position="19"/>
        <end position="39"/>
    </location>
</feature>
<evidence type="ECO:0000256" key="3">
    <source>
        <dbReference type="ARBA" id="ARBA00022989"/>
    </source>
</evidence>
<reference evidence="6" key="1">
    <citation type="journal article" date="2020" name="mSystems">
        <title>Genome- and Community-Level Interaction Insights into Carbon Utilization and Element Cycling Functions of Hydrothermarchaeota in Hydrothermal Sediment.</title>
        <authorList>
            <person name="Zhou Z."/>
            <person name="Liu Y."/>
            <person name="Xu W."/>
            <person name="Pan J."/>
            <person name="Luo Z.H."/>
            <person name="Li M."/>
        </authorList>
    </citation>
    <scope>NUCLEOTIDE SEQUENCE [LARGE SCALE GENOMIC DNA]</scope>
    <source>
        <strain evidence="6">HyVt-485</strain>
    </source>
</reference>
<evidence type="ECO:0000256" key="1">
    <source>
        <dbReference type="ARBA" id="ARBA00004141"/>
    </source>
</evidence>
<proteinExistence type="predicted"/>
<name>A0A7C5LYU8_9PROT</name>
<accession>A0A7C5LYU8</accession>
<comment type="caution">
    <text evidence="6">The sequence shown here is derived from an EMBL/GenBank/DDBJ whole genome shotgun (WGS) entry which is preliminary data.</text>
</comment>
<dbReference type="PANTHER" id="PTHR10361:SF28">
    <property type="entry name" value="P3 PROTEIN-RELATED"/>
    <property type="match status" value="1"/>
</dbReference>
<comment type="subcellular location">
    <subcellularLocation>
        <location evidence="1">Membrane</location>
        <topology evidence="1">Multi-pass membrane protein</topology>
    </subcellularLocation>
</comment>
<feature type="transmembrane region" description="Helical" evidence="5">
    <location>
        <begin position="152"/>
        <end position="173"/>
    </location>
</feature>
<dbReference type="EMBL" id="DRMJ01000143">
    <property type="protein sequence ID" value="HHL42553.1"/>
    <property type="molecule type" value="Genomic_DNA"/>
</dbReference>
<dbReference type="GO" id="GO:0016020">
    <property type="term" value="C:membrane"/>
    <property type="evidence" value="ECO:0007669"/>
    <property type="project" value="UniProtKB-SubCell"/>
</dbReference>
<evidence type="ECO:0000256" key="5">
    <source>
        <dbReference type="SAM" id="Phobius"/>
    </source>
</evidence>
<evidence type="ECO:0000256" key="2">
    <source>
        <dbReference type="ARBA" id="ARBA00022692"/>
    </source>
</evidence>
<protein>
    <submittedName>
        <fullName evidence="6">Bile acid:sodium symporter family protein</fullName>
    </submittedName>
</protein>
<dbReference type="Pfam" id="PF01758">
    <property type="entry name" value="SBF"/>
    <property type="match status" value="1"/>
</dbReference>
<sequence length="308" mass="33336">MDSAAIDQLTIDMGTSSEILMSVTLALMMLAVALGLKPVHFSFFKTNPRHYFIGVLTQIIGLPLVTLILVNILNPMPSLALGMILVACCPGGNISNLLVLFARGNTALSVSLTATSSLLAAFLTPVSILFWSGLYTPTRDLLRTIDFDAINFLIQTMMILGLPIIVGMLMVRFVPNLSRRIQKPLGLLAAIALIAIILIAFYKYRELIPKLGLLIIPLVVLHNAIALGLGYFAGWSSRADTPTRRALTFEIGIQNSGLGFVILVTQLSGLGGAAAITGMWGLWHIVAGGFLVMIFRLTDRKKARARYV</sequence>
<dbReference type="AlphaFoldDB" id="A0A7C5LYU8"/>
<dbReference type="Gene3D" id="1.20.1530.20">
    <property type="match status" value="1"/>
</dbReference>
<gene>
    <name evidence="6" type="ORF">ENJ42_02950</name>
</gene>
<evidence type="ECO:0000256" key="4">
    <source>
        <dbReference type="ARBA" id="ARBA00023136"/>
    </source>
</evidence>
<dbReference type="InterPro" id="IPR004710">
    <property type="entry name" value="Bilac:Na_transpt"/>
</dbReference>
<keyword evidence="4 5" id="KW-0472">Membrane</keyword>
<evidence type="ECO:0000313" key="6">
    <source>
        <dbReference type="EMBL" id="HHL42553.1"/>
    </source>
</evidence>
<keyword evidence="3 5" id="KW-1133">Transmembrane helix</keyword>
<feature type="transmembrane region" description="Helical" evidence="5">
    <location>
        <begin position="79"/>
        <end position="101"/>
    </location>
</feature>
<dbReference type="InterPro" id="IPR002657">
    <property type="entry name" value="BilAc:Na_symport/Acr3"/>
</dbReference>
<feature type="transmembrane region" description="Helical" evidence="5">
    <location>
        <begin position="185"/>
        <end position="202"/>
    </location>
</feature>
<feature type="transmembrane region" description="Helical" evidence="5">
    <location>
        <begin position="256"/>
        <end position="276"/>
    </location>
</feature>
<keyword evidence="2 5" id="KW-0812">Transmembrane</keyword>
<feature type="transmembrane region" description="Helical" evidence="5">
    <location>
        <begin position="108"/>
        <end position="132"/>
    </location>
</feature>
<dbReference type="Proteomes" id="UP000885830">
    <property type="component" value="Unassembled WGS sequence"/>
</dbReference>
<feature type="transmembrane region" description="Helical" evidence="5">
    <location>
        <begin position="282"/>
        <end position="298"/>
    </location>
</feature>
<feature type="transmembrane region" description="Helical" evidence="5">
    <location>
        <begin position="214"/>
        <end position="235"/>
    </location>
</feature>
<organism evidence="6">
    <name type="scientific">Hellea balneolensis</name>
    <dbReference type="NCBI Taxonomy" id="287478"/>
    <lineage>
        <taxon>Bacteria</taxon>
        <taxon>Pseudomonadati</taxon>
        <taxon>Pseudomonadota</taxon>
        <taxon>Alphaproteobacteria</taxon>
        <taxon>Maricaulales</taxon>
        <taxon>Robiginitomaculaceae</taxon>
        <taxon>Hellea</taxon>
    </lineage>
</organism>
<feature type="transmembrane region" description="Helical" evidence="5">
    <location>
        <begin position="51"/>
        <end position="73"/>
    </location>
</feature>